<name>B7JDQ7_BACC0</name>
<dbReference type="AlphaFoldDB" id="B7JDQ7"/>
<dbReference type="EMBL" id="CP001283">
    <property type="protein sequence ID" value="ACK90955.1"/>
    <property type="molecule type" value="Genomic_DNA"/>
</dbReference>
<evidence type="ECO:0000313" key="1">
    <source>
        <dbReference type="EMBL" id="ACK90955.1"/>
    </source>
</evidence>
<protein>
    <submittedName>
        <fullName evidence="1">Cell wall-associated protein</fullName>
    </submittedName>
</protein>
<proteinExistence type="predicted"/>
<dbReference type="KEGG" id="bcu:BCAH820_1183"/>
<dbReference type="Proteomes" id="UP000001363">
    <property type="component" value="Chromosome"/>
</dbReference>
<dbReference type="HOGENOM" id="CLU_2551080_0_0_9"/>
<evidence type="ECO:0000313" key="2">
    <source>
        <dbReference type="Proteomes" id="UP000001363"/>
    </source>
</evidence>
<accession>B7JDQ7</accession>
<sequence length="82" mass="9566">MNSILNETLPNGTSKSYIYEEFGNRTRLKVGENGKEKMFTTAIFNEGNQHVKFGNKSLTYDVNGNIKRFWHIKRKIMESILH</sequence>
<reference evidence="1 2" key="1">
    <citation type="submission" date="2008-10" db="EMBL/GenBank/DDBJ databases">
        <title>Genome sequence of Bacillus cereus AH820.</title>
        <authorList>
            <person name="Dodson R.J."/>
            <person name="Durkin A.S."/>
            <person name="Rosovitz M.J."/>
            <person name="Rasko D.A."/>
            <person name="Hoffmaster A."/>
            <person name="Ravel J."/>
            <person name="Sutton G."/>
        </authorList>
    </citation>
    <scope>NUCLEOTIDE SEQUENCE [LARGE SCALE GENOMIC DNA]</scope>
    <source>
        <strain evidence="1 2">AH820</strain>
    </source>
</reference>
<organism evidence="1 2">
    <name type="scientific">Bacillus cereus (strain AH820)</name>
    <dbReference type="NCBI Taxonomy" id="405535"/>
    <lineage>
        <taxon>Bacteria</taxon>
        <taxon>Bacillati</taxon>
        <taxon>Bacillota</taxon>
        <taxon>Bacilli</taxon>
        <taxon>Bacillales</taxon>
        <taxon>Bacillaceae</taxon>
        <taxon>Bacillus</taxon>
        <taxon>Bacillus cereus group</taxon>
    </lineage>
</organism>
<gene>
    <name evidence="1" type="ordered locus">BCAH820_1183</name>
</gene>